<feature type="domain" description="IrrE N-terminal-like" evidence="1">
    <location>
        <begin position="40"/>
        <end position="133"/>
    </location>
</feature>
<evidence type="ECO:0000313" key="2">
    <source>
        <dbReference type="EMBL" id="MDT0306183.1"/>
    </source>
</evidence>
<dbReference type="RefSeq" id="WP_311629103.1">
    <property type="nucleotide sequence ID" value="NZ_JAVREN010000004.1"/>
</dbReference>
<protein>
    <submittedName>
        <fullName evidence="2">ImmA/IrrE family metallo-endopeptidase</fullName>
    </submittedName>
</protein>
<keyword evidence="3" id="KW-1185">Reference proteome</keyword>
<sequence>MSNTQVAALATLGLAYSPVSVLEQLAIPVVRMWMRDTWAVWCASRRTVILASGLSATQERCILAHEVEHVLIGDDGCAPGPAAVRQERYADREAARKLIAISDLAPVAQWAPDIRAAAAELNVTERMLRIRLHDLDGEGWPWPTRATSRTAG</sequence>
<reference evidence="3" key="1">
    <citation type="submission" date="2023-07" db="EMBL/GenBank/DDBJ databases">
        <title>30 novel species of actinomycetes from the DSMZ collection.</title>
        <authorList>
            <person name="Nouioui I."/>
        </authorList>
    </citation>
    <scope>NUCLEOTIDE SEQUENCE [LARGE SCALE GENOMIC DNA]</scope>
    <source>
        <strain evidence="3">DSM 44917</strain>
    </source>
</reference>
<name>A0ABU2L3Q1_9ACTN</name>
<dbReference type="InterPro" id="IPR010359">
    <property type="entry name" value="IrrE_HExxH"/>
</dbReference>
<dbReference type="EMBL" id="JAVREN010000004">
    <property type="protein sequence ID" value="MDT0306183.1"/>
    <property type="molecule type" value="Genomic_DNA"/>
</dbReference>
<evidence type="ECO:0000313" key="3">
    <source>
        <dbReference type="Proteomes" id="UP001183388"/>
    </source>
</evidence>
<dbReference type="Proteomes" id="UP001183388">
    <property type="component" value="Unassembled WGS sequence"/>
</dbReference>
<gene>
    <name evidence="2" type="ORF">RM780_04295</name>
</gene>
<proteinExistence type="predicted"/>
<evidence type="ECO:0000259" key="1">
    <source>
        <dbReference type="Pfam" id="PF06114"/>
    </source>
</evidence>
<organism evidence="2 3">
    <name type="scientific">Streptomyces boetiae</name>
    <dbReference type="NCBI Taxonomy" id="3075541"/>
    <lineage>
        <taxon>Bacteria</taxon>
        <taxon>Bacillati</taxon>
        <taxon>Actinomycetota</taxon>
        <taxon>Actinomycetes</taxon>
        <taxon>Kitasatosporales</taxon>
        <taxon>Streptomycetaceae</taxon>
        <taxon>Streptomyces</taxon>
    </lineage>
</organism>
<dbReference type="Pfam" id="PF06114">
    <property type="entry name" value="Peptidase_M78"/>
    <property type="match status" value="1"/>
</dbReference>
<comment type="caution">
    <text evidence="2">The sequence shown here is derived from an EMBL/GenBank/DDBJ whole genome shotgun (WGS) entry which is preliminary data.</text>
</comment>
<accession>A0ABU2L3Q1</accession>